<organism evidence="7 9">
    <name type="scientific">Pseudomonas aeruginosa</name>
    <dbReference type="NCBI Taxonomy" id="287"/>
    <lineage>
        <taxon>Bacteria</taxon>
        <taxon>Pseudomonadati</taxon>
        <taxon>Pseudomonadota</taxon>
        <taxon>Gammaproteobacteria</taxon>
        <taxon>Pseudomonadales</taxon>
        <taxon>Pseudomonadaceae</taxon>
        <taxon>Pseudomonas</taxon>
    </lineage>
</organism>
<dbReference type="EMBL" id="WOAD01000004">
    <property type="protein sequence ID" value="MUI34810.1"/>
    <property type="molecule type" value="Genomic_DNA"/>
</dbReference>
<keyword evidence="3 6" id="KW-0812">Transmembrane</keyword>
<reference evidence="8" key="3">
    <citation type="submission" date="2023-10" db="EMBL/GenBank/DDBJ databases">
        <title>Pathogen: clinical or host-associated sample.</title>
        <authorList>
            <person name="Hergert J."/>
            <person name="Casey R."/>
            <person name="Wagner J."/>
            <person name="Young E.L."/>
            <person name="Oakeson K.F."/>
        </authorList>
    </citation>
    <scope>NUCLEOTIDE SEQUENCE</scope>
    <source>
        <strain evidence="8">2021CK-01020</strain>
    </source>
</reference>
<evidence type="ECO:0000313" key="8">
    <source>
        <dbReference type="EMBL" id="WOS78740.1"/>
    </source>
</evidence>
<evidence type="ECO:0000256" key="3">
    <source>
        <dbReference type="ARBA" id="ARBA00022692"/>
    </source>
</evidence>
<dbReference type="KEGG" id="paeb:NCGM1900_0533"/>
<evidence type="ECO:0000256" key="6">
    <source>
        <dbReference type="SAM" id="Phobius"/>
    </source>
</evidence>
<dbReference type="EMBL" id="CP136986">
    <property type="protein sequence ID" value="WOS78740.1"/>
    <property type="molecule type" value="Genomic_DNA"/>
</dbReference>
<dbReference type="InterPro" id="IPR005171">
    <property type="entry name" value="Cyt_c_oxidase_su4_prok"/>
</dbReference>
<keyword evidence="4 6" id="KW-1133">Transmembrane helix</keyword>
<dbReference type="AlphaFoldDB" id="A0A072ZEP4"/>
<evidence type="ECO:0000256" key="1">
    <source>
        <dbReference type="ARBA" id="ARBA00004651"/>
    </source>
</evidence>
<accession>A0A072ZEP4</accession>
<name>A0A072ZEP4_PSEAI</name>
<feature type="transmembrane region" description="Helical" evidence="6">
    <location>
        <begin position="58"/>
        <end position="81"/>
    </location>
</feature>
<protein>
    <submittedName>
        <fullName evidence="8">Cytochrome C oxidase subunit IV family protein</fullName>
    </submittedName>
</protein>
<dbReference type="Proteomes" id="UP000433532">
    <property type="component" value="Unassembled WGS sequence"/>
</dbReference>
<reference evidence="8" key="2">
    <citation type="submission" date="2023-06" db="EMBL/GenBank/DDBJ databases">
        <authorList>
            <consortium name="Clinical and Environmental Microbiology Branch: Whole genome sequencing antimicrobial resistance pathogens in the healthcare setting"/>
        </authorList>
    </citation>
    <scope>NUCLEOTIDE SEQUENCE</scope>
    <source>
        <strain evidence="8">2021CK-01020</strain>
    </source>
</reference>
<dbReference type="Pfam" id="PF03626">
    <property type="entry name" value="COX4_pro"/>
    <property type="match status" value="1"/>
</dbReference>
<dbReference type="OMA" id="WLITDGF"/>
<comment type="subcellular location">
    <subcellularLocation>
        <location evidence="1">Cell membrane</location>
        <topology evidence="1">Multi-pass membrane protein</topology>
    </subcellularLocation>
</comment>
<evidence type="ECO:0000256" key="4">
    <source>
        <dbReference type="ARBA" id="ARBA00022989"/>
    </source>
</evidence>
<keyword evidence="2" id="KW-1003">Cell membrane</keyword>
<sequence length="85" mass="9067">MRTLTLCWLALLALAVAGVLLGGAGDSPWLLAAVLACAVAKGWLIGERFMELAHAPALWRRLLLAWPLLMALAVGAALYLARMNN</sequence>
<evidence type="ECO:0000256" key="2">
    <source>
        <dbReference type="ARBA" id="ARBA00022475"/>
    </source>
</evidence>
<evidence type="ECO:0000313" key="9">
    <source>
        <dbReference type="Proteomes" id="UP000433532"/>
    </source>
</evidence>
<keyword evidence="5 6" id="KW-0472">Membrane</keyword>
<dbReference type="Proteomes" id="UP001297540">
    <property type="component" value="Chromosome"/>
</dbReference>
<evidence type="ECO:0000256" key="5">
    <source>
        <dbReference type="ARBA" id="ARBA00023136"/>
    </source>
</evidence>
<gene>
    <name evidence="7" type="ORF">GNQ48_07315</name>
    <name evidence="8" type="ORF">L4V69_06235</name>
</gene>
<reference evidence="7 9" key="1">
    <citation type="submission" date="2019-11" db="EMBL/GenBank/DDBJ databases">
        <title>Genomes of ocular Pseudomonas aeruginosa isolates.</title>
        <authorList>
            <person name="Khan M."/>
            <person name="Rice S.A."/>
            <person name="Willcox M.D.P."/>
            <person name="Stapleton F."/>
        </authorList>
    </citation>
    <scope>NUCLEOTIDE SEQUENCE [LARGE SCALE GENOMIC DNA]</scope>
    <source>
        <strain evidence="7 9">PA221</strain>
    </source>
</reference>
<dbReference type="GO" id="GO:0005886">
    <property type="term" value="C:plasma membrane"/>
    <property type="evidence" value="ECO:0007669"/>
    <property type="project" value="UniProtKB-SubCell"/>
</dbReference>
<proteinExistence type="predicted"/>
<evidence type="ECO:0000313" key="7">
    <source>
        <dbReference type="EMBL" id="MUI34810.1"/>
    </source>
</evidence>
<dbReference type="RefSeq" id="WP_003084879.1">
    <property type="nucleotide sequence ID" value="NZ_AP014622.1"/>
</dbReference>
<feature type="transmembrane region" description="Helical" evidence="6">
    <location>
        <begin position="27"/>
        <end position="46"/>
    </location>
</feature>